<evidence type="ECO:0000259" key="6">
    <source>
        <dbReference type="PROSITE" id="PS50191"/>
    </source>
</evidence>
<evidence type="ECO:0000313" key="9">
    <source>
        <dbReference type="Proteomes" id="UP001140949"/>
    </source>
</evidence>
<dbReference type="Gene3D" id="1.10.8.20">
    <property type="entry name" value="N-terminal domain of phosphatidylinositol transfer protein sec14p"/>
    <property type="match status" value="1"/>
</dbReference>
<comment type="similarity">
    <text evidence="4">Belongs to the SFH family.</text>
</comment>
<keyword evidence="3" id="KW-0333">Golgi apparatus</keyword>
<dbReference type="GO" id="GO:0000139">
    <property type="term" value="C:Golgi membrane"/>
    <property type="evidence" value="ECO:0007669"/>
    <property type="project" value="UniProtKB-SubCell"/>
</dbReference>
<organism evidence="7 9">
    <name type="scientific">Iris pallida</name>
    <name type="common">Sweet iris</name>
    <dbReference type="NCBI Taxonomy" id="29817"/>
    <lineage>
        <taxon>Eukaryota</taxon>
        <taxon>Viridiplantae</taxon>
        <taxon>Streptophyta</taxon>
        <taxon>Embryophyta</taxon>
        <taxon>Tracheophyta</taxon>
        <taxon>Spermatophyta</taxon>
        <taxon>Magnoliopsida</taxon>
        <taxon>Liliopsida</taxon>
        <taxon>Asparagales</taxon>
        <taxon>Iridaceae</taxon>
        <taxon>Iridoideae</taxon>
        <taxon>Irideae</taxon>
        <taxon>Iris</taxon>
    </lineage>
</organism>
<evidence type="ECO:0000256" key="4">
    <source>
        <dbReference type="ARBA" id="ARBA00038020"/>
    </source>
</evidence>
<dbReference type="AlphaFoldDB" id="A0AAX6EIT2"/>
<gene>
    <name evidence="8" type="ORF">M6B38_149305</name>
    <name evidence="7" type="ORF">M6B38_187510</name>
</gene>
<reference evidence="7" key="1">
    <citation type="journal article" date="2023" name="GigaByte">
        <title>Genome assembly of the bearded iris, Iris pallida Lam.</title>
        <authorList>
            <person name="Bruccoleri R.E."/>
            <person name="Oakeley E.J."/>
            <person name="Faust A.M.E."/>
            <person name="Altorfer M."/>
            <person name="Dessus-Babus S."/>
            <person name="Burckhardt D."/>
            <person name="Oertli M."/>
            <person name="Naumann U."/>
            <person name="Petersen F."/>
            <person name="Wong J."/>
        </authorList>
    </citation>
    <scope>NUCLEOTIDE SEQUENCE</scope>
    <source>
        <strain evidence="7">GSM-AAB239-AS_SAM_17_03QT</strain>
    </source>
</reference>
<accession>A0AAX6EIT2</accession>
<dbReference type="Pfam" id="PF00650">
    <property type="entry name" value="CRAL_TRIO"/>
    <property type="match status" value="1"/>
</dbReference>
<comment type="caution">
    <text evidence="7">The sequence shown here is derived from an EMBL/GenBank/DDBJ whole genome shotgun (WGS) entry which is preliminary data.</text>
</comment>
<dbReference type="PROSITE" id="PS50191">
    <property type="entry name" value="CRAL_TRIO"/>
    <property type="match status" value="1"/>
</dbReference>
<sequence>MAVERKRSSSRRRRAEELAPSSSSSARRNGGLDEERMVAEFRCLLADRDLLPPRHDNYYTMRRFLKSRGYNIDKAINMWSEMLKWRSDFGTDSIMQDFVFDELQEVLSYYPHGYHGVDKEGRPIYIERLGKVDPSKLMNVTTVERFLKYHVQALERIFVEKYPACSVAAKRHIDTMTTILDVQGVNWMNVGKLARDVVIHISKIDSCNYPEILNQMFIVNAGTGFRFLWSALKSFIDPRTAAKIQVLGDTYQNTLLEHIDKSQLPDFLGGSCNCQNDGGCLRSNKGPWHDPEIMKLVRDQQAASSSKMTNMPDEGHMDLSLELHPSENAMDNELTTQAEEDIYDMVSTSGARIPQTRMDGRVASIALTNQFADTNEVGGASPGTSWDRLIQVTKPLVNFIIKLLALLHLFRGMSNADLQNMEPYSSNINIADHRVPHGTNENAVLPCLERLQRLEEMVCELDKKPSSIPPEKDHMIKQSLDRIKSIEYDLQKTKSALSATSLQQDELAESFEHLKDTGIQRRSCWFNGRKPVPPG</sequence>
<dbReference type="Gene3D" id="3.40.525.10">
    <property type="entry name" value="CRAL-TRIO lipid binding domain"/>
    <property type="match status" value="1"/>
</dbReference>
<dbReference type="PANTHER" id="PTHR45657">
    <property type="entry name" value="CRAL-TRIO DOMAIN-CONTAINING PROTEIN YKL091C-RELATED"/>
    <property type="match status" value="1"/>
</dbReference>
<dbReference type="GO" id="GO:0005886">
    <property type="term" value="C:plasma membrane"/>
    <property type="evidence" value="ECO:0007669"/>
    <property type="project" value="UniProtKB-SubCell"/>
</dbReference>
<protein>
    <submittedName>
        <fullName evidence="7">Phosphatidylinositol/phosphatidylcholine transfer protein SFH9-like isoform X1</fullName>
    </submittedName>
</protein>
<reference evidence="7" key="2">
    <citation type="submission" date="2023-04" db="EMBL/GenBank/DDBJ databases">
        <authorList>
            <person name="Bruccoleri R.E."/>
            <person name="Oakeley E.J."/>
            <person name="Faust A.-M."/>
            <person name="Dessus-Babus S."/>
            <person name="Altorfer M."/>
            <person name="Burckhardt D."/>
            <person name="Oertli M."/>
            <person name="Naumann U."/>
            <person name="Petersen F."/>
            <person name="Wong J."/>
        </authorList>
    </citation>
    <scope>NUCLEOTIDE SEQUENCE</scope>
    <source>
        <strain evidence="7">GSM-AAB239-AS_SAM_17_03QT</strain>
        <tissue evidence="7">Leaf</tissue>
    </source>
</reference>
<comment type="subcellular location">
    <subcellularLocation>
        <location evidence="1">Cell membrane</location>
        <topology evidence="1">Peripheral membrane protein</topology>
    </subcellularLocation>
    <subcellularLocation>
        <location evidence="2">Golgi apparatus membrane</location>
        <topology evidence="2">Peripheral membrane protein</topology>
    </subcellularLocation>
</comment>
<evidence type="ECO:0000313" key="8">
    <source>
        <dbReference type="EMBL" id="KAJ6812281.1"/>
    </source>
</evidence>
<dbReference type="CDD" id="cd00170">
    <property type="entry name" value="SEC14"/>
    <property type="match status" value="1"/>
</dbReference>
<dbReference type="InterPro" id="IPR036273">
    <property type="entry name" value="CRAL/TRIO_N_dom_sf"/>
</dbReference>
<evidence type="ECO:0000256" key="2">
    <source>
        <dbReference type="ARBA" id="ARBA00004395"/>
    </source>
</evidence>
<evidence type="ECO:0000313" key="7">
    <source>
        <dbReference type="EMBL" id="KAJ6803953.1"/>
    </source>
</evidence>
<name>A0AAX6EIT2_IRIPA</name>
<dbReference type="EMBL" id="JANAVB010036086">
    <property type="protein sequence ID" value="KAJ6803953.1"/>
    <property type="molecule type" value="Genomic_DNA"/>
</dbReference>
<dbReference type="InterPro" id="IPR051026">
    <property type="entry name" value="PI/PC_transfer"/>
</dbReference>
<dbReference type="Proteomes" id="UP001140949">
    <property type="component" value="Unassembled WGS sequence"/>
</dbReference>
<dbReference type="EMBL" id="JANAVB010031217">
    <property type="protein sequence ID" value="KAJ6812281.1"/>
    <property type="molecule type" value="Genomic_DNA"/>
</dbReference>
<proteinExistence type="inferred from homology"/>
<dbReference type="SUPFAM" id="SSF52087">
    <property type="entry name" value="CRAL/TRIO domain"/>
    <property type="match status" value="1"/>
</dbReference>
<feature type="domain" description="CRAL-TRIO" evidence="6">
    <location>
        <begin position="102"/>
        <end position="276"/>
    </location>
</feature>
<feature type="compositionally biased region" description="Low complexity" evidence="5">
    <location>
        <begin position="18"/>
        <end position="28"/>
    </location>
</feature>
<dbReference type="SMART" id="SM00516">
    <property type="entry name" value="SEC14"/>
    <property type="match status" value="1"/>
</dbReference>
<feature type="region of interest" description="Disordered" evidence="5">
    <location>
        <begin position="1"/>
        <end position="31"/>
    </location>
</feature>
<evidence type="ECO:0000256" key="1">
    <source>
        <dbReference type="ARBA" id="ARBA00004202"/>
    </source>
</evidence>
<evidence type="ECO:0000256" key="3">
    <source>
        <dbReference type="ARBA" id="ARBA00023034"/>
    </source>
</evidence>
<dbReference type="SUPFAM" id="SSF46938">
    <property type="entry name" value="CRAL/TRIO N-terminal domain"/>
    <property type="match status" value="1"/>
</dbReference>
<dbReference type="InterPro" id="IPR001251">
    <property type="entry name" value="CRAL-TRIO_dom"/>
</dbReference>
<dbReference type="PANTHER" id="PTHR45657:SF43">
    <property type="entry name" value="PHOSPHATIDYLINOSITOL_PHOSPHATIDYLCHOLINE TRANSFER PROTEIN SFH9"/>
    <property type="match status" value="1"/>
</dbReference>
<keyword evidence="9" id="KW-1185">Reference proteome</keyword>
<dbReference type="InterPro" id="IPR036865">
    <property type="entry name" value="CRAL-TRIO_dom_sf"/>
</dbReference>
<evidence type="ECO:0000256" key="5">
    <source>
        <dbReference type="SAM" id="MobiDB-lite"/>
    </source>
</evidence>